<dbReference type="InterPro" id="IPR052935">
    <property type="entry name" value="Mg2+_PAP"/>
</dbReference>
<dbReference type="EMBL" id="CP056775">
    <property type="protein sequence ID" value="QRR03744.1"/>
    <property type="molecule type" value="Genomic_DNA"/>
</dbReference>
<feature type="domain" description="Phosphatidate phosphatase APP1 catalytic" evidence="1">
    <location>
        <begin position="125"/>
        <end position="285"/>
    </location>
</feature>
<protein>
    <submittedName>
        <fullName evidence="2">App1 family protein</fullName>
    </submittedName>
</protein>
<gene>
    <name evidence="2" type="ORF">HWI92_23920</name>
</gene>
<sequence length="357" mass="41291">MKRCDIKLYRGYANKKELVVFGHVVKKYPSGEKKYTRRGFRYARTIIELFSIKTIPYLKVTLRVGNMIAQVTAEEDGYFRFQVPLHEQLPSGWHTYEVFIDEEVDGKKYRASATEEFFLPYKSSYGIISDIDDTFLISYSRRSFKKLFVLLSKNVQARKPFDDVVKHYQLLSFASRTHPHKTSNVFFYVSSSEWNLYDMIVRFAELNGLPKAVLKLKKIKSGLDDFVMTGAGSHDHKLRKIHNIIEFYPELQFILLGDDSQKDPVIYEDICRNFPGSIRAVYIRQTNKRSKPETTQLMKNIQALGIDACYFSQSSKAIIHSLDHGIVFQSPSDLEGIPVEKIPEEVLPVVQALKETK</sequence>
<dbReference type="PANTHER" id="PTHR28208:SF3">
    <property type="entry name" value="PHOSPHATIDATE PHOSPHATASE APP1"/>
    <property type="match status" value="1"/>
</dbReference>
<dbReference type="PANTHER" id="PTHR28208">
    <property type="entry name" value="PHOSPHATIDATE PHOSPHATASE APP1"/>
    <property type="match status" value="1"/>
</dbReference>
<proteinExistence type="predicted"/>
<evidence type="ECO:0000313" key="3">
    <source>
        <dbReference type="Proteomes" id="UP000612680"/>
    </source>
</evidence>
<organism evidence="2 3">
    <name type="scientific">Dyadobacter sandarakinus</name>
    <dbReference type="NCBI Taxonomy" id="2747268"/>
    <lineage>
        <taxon>Bacteria</taxon>
        <taxon>Pseudomonadati</taxon>
        <taxon>Bacteroidota</taxon>
        <taxon>Cytophagia</taxon>
        <taxon>Cytophagales</taxon>
        <taxon>Spirosomataceae</taxon>
        <taxon>Dyadobacter</taxon>
    </lineage>
</organism>
<dbReference type="RefSeq" id="WP_204659935.1">
    <property type="nucleotide sequence ID" value="NZ_CP056775.1"/>
</dbReference>
<evidence type="ECO:0000259" key="1">
    <source>
        <dbReference type="Pfam" id="PF09949"/>
    </source>
</evidence>
<dbReference type="Pfam" id="PF09949">
    <property type="entry name" value="APP1_cat"/>
    <property type="match status" value="1"/>
</dbReference>
<accession>A0ABX7ICA1</accession>
<name>A0ABX7ICA1_9BACT</name>
<dbReference type="Proteomes" id="UP000612680">
    <property type="component" value="Chromosome"/>
</dbReference>
<dbReference type="InterPro" id="IPR019236">
    <property type="entry name" value="APP1_cat"/>
</dbReference>
<evidence type="ECO:0000313" key="2">
    <source>
        <dbReference type="EMBL" id="QRR03744.1"/>
    </source>
</evidence>
<keyword evidence="3" id="KW-1185">Reference proteome</keyword>
<reference evidence="2 3" key="1">
    <citation type="submission" date="2020-06" db="EMBL/GenBank/DDBJ databases">
        <title>Dyadobacter sandarakinus sp. nov., isolated from the soil of the Arctic Yellow River Station.</title>
        <authorList>
            <person name="Zhang Y."/>
            <person name="Peng F."/>
        </authorList>
    </citation>
    <scope>NUCLEOTIDE SEQUENCE [LARGE SCALE GENOMIC DNA]</scope>
    <source>
        <strain evidence="2 3">Q3-56</strain>
    </source>
</reference>